<evidence type="ECO:0000313" key="2">
    <source>
        <dbReference type="EMBL" id="PRP77083.1"/>
    </source>
</evidence>
<keyword evidence="3" id="KW-1185">Reference proteome</keyword>
<accession>A0A2P6MZG8</accession>
<protein>
    <submittedName>
        <fullName evidence="2">Uncharacterized protein</fullName>
    </submittedName>
</protein>
<reference evidence="2 3" key="1">
    <citation type="journal article" date="2018" name="Genome Biol. Evol.">
        <title>Multiple Roots of Fruiting Body Formation in Amoebozoa.</title>
        <authorList>
            <person name="Hillmann F."/>
            <person name="Forbes G."/>
            <person name="Novohradska S."/>
            <person name="Ferling I."/>
            <person name="Riege K."/>
            <person name="Groth M."/>
            <person name="Westermann M."/>
            <person name="Marz M."/>
            <person name="Spaller T."/>
            <person name="Winckler T."/>
            <person name="Schaap P."/>
            <person name="Glockner G."/>
        </authorList>
    </citation>
    <scope>NUCLEOTIDE SEQUENCE [LARGE SCALE GENOMIC DNA]</scope>
    <source>
        <strain evidence="2 3">Jena</strain>
    </source>
</reference>
<dbReference type="EMBL" id="MDYQ01000282">
    <property type="protein sequence ID" value="PRP77083.1"/>
    <property type="molecule type" value="Genomic_DNA"/>
</dbReference>
<evidence type="ECO:0000256" key="1">
    <source>
        <dbReference type="SAM" id="MobiDB-lite"/>
    </source>
</evidence>
<proteinExistence type="predicted"/>
<feature type="region of interest" description="Disordered" evidence="1">
    <location>
        <begin position="294"/>
        <end position="336"/>
    </location>
</feature>
<name>A0A2P6MZG8_9EUKA</name>
<dbReference type="InParanoid" id="A0A2P6MZG8"/>
<dbReference type="AlphaFoldDB" id="A0A2P6MZG8"/>
<dbReference type="Proteomes" id="UP000241769">
    <property type="component" value="Unassembled WGS sequence"/>
</dbReference>
<comment type="caution">
    <text evidence="2">The sequence shown here is derived from an EMBL/GenBank/DDBJ whole genome shotgun (WGS) entry which is preliminary data.</text>
</comment>
<sequence>MSYEESFHLQGLLKRRLERNILDIEDLTENLPSTAQAKNVVHMDPVGLSVYHALKKRQLFIARTGDYTKELQQKLLERVGETYLLVPVRATFARYILHHLNGQIIQASVISSRLLPDLTLSPEVAIVLAAEAWTQSVVKFTSMRQPKHPEDLTIYNEQNALYGLIENLETITGKSERRGRSALCMVVVVRLMTIRRLTQDIFISSNSNQRTPWLDEELSLLKSFDSIRGASALSKKNVTTKDPPSPRVRGASLYPSEGADVLIQLRPNLRVLVTSSGSKAKRVAGTISIPGLKKGDIPSKGIQKPMANQPINTSKEGGPSKNKPTSKDKLLKRATPPAPQCEDSFHVYSLTSALNIPVQLPLQLRPATITMITHDPGDITASPVDELNPTSFHHCSDSISTEAYARALKLFHLRKPVLVTEVPETKGPWYIIVQSTGVRTYQSRAFKPKYERGTYEITDNFIVMVSNVDDSLGWTDSQEDETGATRLV</sequence>
<evidence type="ECO:0000313" key="3">
    <source>
        <dbReference type="Proteomes" id="UP000241769"/>
    </source>
</evidence>
<gene>
    <name evidence="2" type="ORF">PROFUN_14596</name>
</gene>
<organism evidence="2 3">
    <name type="scientific">Planoprotostelium fungivorum</name>
    <dbReference type="NCBI Taxonomy" id="1890364"/>
    <lineage>
        <taxon>Eukaryota</taxon>
        <taxon>Amoebozoa</taxon>
        <taxon>Evosea</taxon>
        <taxon>Variosea</taxon>
        <taxon>Cavosteliida</taxon>
        <taxon>Cavosteliaceae</taxon>
        <taxon>Planoprotostelium</taxon>
    </lineage>
</organism>